<feature type="domain" description="Alpha/beta hydrolase fold-3" evidence="3">
    <location>
        <begin position="106"/>
        <end position="313"/>
    </location>
</feature>
<dbReference type="EMBL" id="JAEPRC010000464">
    <property type="protein sequence ID" value="KAG2196675.1"/>
    <property type="molecule type" value="Genomic_DNA"/>
</dbReference>
<dbReference type="AlphaFoldDB" id="A0A8H7QR02"/>
<dbReference type="PANTHER" id="PTHR48081:SF31">
    <property type="entry name" value="STERYL ACETYL HYDROLASE MUG81-RELATED"/>
    <property type="match status" value="1"/>
</dbReference>
<dbReference type="SUPFAM" id="SSF53474">
    <property type="entry name" value="alpha/beta-Hydrolases"/>
    <property type="match status" value="1"/>
</dbReference>
<evidence type="ECO:0000313" key="5">
    <source>
        <dbReference type="Proteomes" id="UP000650833"/>
    </source>
</evidence>
<feature type="signal peptide" evidence="2">
    <location>
        <begin position="1"/>
        <end position="19"/>
    </location>
</feature>
<comment type="caution">
    <text evidence="4">The sequence shown here is derived from an EMBL/GenBank/DDBJ whole genome shotgun (WGS) entry which is preliminary data.</text>
</comment>
<evidence type="ECO:0000256" key="1">
    <source>
        <dbReference type="ARBA" id="ARBA00022801"/>
    </source>
</evidence>
<name>A0A8H7QR02_9FUNG</name>
<keyword evidence="1" id="KW-0378">Hydrolase</keyword>
<accession>A0A8H7QR02</accession>
<dbReference type="PANTHER" id="PTHR48081">
    <property type="entry name" value="AB HYDROLASE SUPERFAMILY PROTEIN C4A8.06C"/>
    <property type="match status" value="1"/>
</dbReference>
<gene>
    <name evidence="4" type="ORF">INT46_002635</name>
</gene>
<evidence type="ECO:0000313" key="4">
    <source>
        <dbReference type="EMBL" id="KAG2196675.1"/>
    </source>
</evidence>
<keyword evidence="2" id="KW-0732">Signal</keyword>
<evidence type="ECO:0000256" key="2">
    <source>
        <dbReference type="SAM" id="SignalP"/>
    </source>
</evidence>
<dbReference type="Pfam" id="PF07859">
    <property type="entry name" value="Abhydrolase_3"/>
    <property type="match status" value="1"/>
</dbReference>
<protein>
    <recommendedName>
        <fullName evidence="3">Alpha/beta hydrolase fold-3 domain-containing protein</fullName>
    </recommendedName>
</protein>
<dbReference type="InterPro" id="IPR013094">
    <property type="entry name" value="AB_hydrolase_3"/>
</dbReference>
<reference evidence="4" key="1">
    <citation type="submission" date="2020-12" db="EMBL/GenBank/DDBJ databases">
        <title>Metabolic potential, ecology and presence of endohyphal bacteria is reflected in genomic diversity of Mucoromycotina.</title>
        <authorList>
            <person name="Muszewska A."/>
            <person name="Okrasinska A."/>
            <person name="Steczkiewicz K."/>
            <person name="Drgas O."/>
            <person name="Orlowska M."/>
            <person name="Perlinska-Lenart U."/>
            <person name="Aleksandrzak-Piekarczyk T."/>
            <person name="Szatraj K."/>
            <person name="Zielenkiewicz U."/>
            <person name="Pilsyk S."/>
            <person name="Malc E."/>
            <person name="Mieczkowski P."/>
            <person name="Kruszewska J.S."/>
            <person name="Biernat P."/>
            <person name="Pawlowska J."/>
        </authorList>
    </citation>
    <scope>NUCLEOTIDE SEQUENCE</scope>
    <source>
        <strain evidence="4">CBS 226.32</strain>
    </source>
</reference>
<dbReference type="Gene3D" id="3.40.50.1820">
    <property type="entry name" value="alpha/beta hydrolase"/>
    <property type="match status" value="1"/>
</dbReference>
<proteinExistence type="predicted"/>
<dbReference type="Proteomes" id="UP000650833">
    <property type="component" value="Unassembled WGS sequence"/>
</dbReference>
<dbReference type="OrthoDB" id="408631at2759"/>
<organism evidence="4 5">
    <name type="scientific">Mucor plumbeus</name>
    <dbReference type="NCBI Taxonomy" id="97098"/>
    <lineage>
        <taxon>Eukaryota</taxon>
        <taxon>Fungi</taxon>
        <taxon>Fungi incertae sedis</taxon>
        <taxon>Mucoromycota</taxon>
        <taxon>Mucoromycotina</taxon>
        <taxon>Mucoromycetes</taxon>
        <taxon>Mucorales</taxon>
        <taxon>Mucorineae</taxon>
        <taxon>Mucoraceae</taxon>
        <taxon>Mucor</taxon>
    </lineage>
</organism>
<dbReference type="InterPro" id="IPR029058">
    <property type="entry name" value="AB_hydrolase_fold"/>
</dbReference>
<dbReference type="InterPro" id="IPR050300">
    <property type="entry name" value="GDXG_lipolytic_enzyme"/>
</dbReference>
<feature type="chain" id="PRO_5034572584" description="Alpha/beta hydrolase fold-3 domain-containing protein" evidence="2">
    <location>
        <begin position="20"/>
        <end position="352"/>
    </location>
</feature>
<evidence type="ECO:0000259" key="3">
    <source>
        <dbReference type="Pfam" id="PF07859"/>
    </source>
</evidence>
<dbReference type="GO" id="GO:0016787">
    <property type="term" value="F:hydrolase activity"/>
    <property type="evidence" value="ECO:0007669"/>
    <property type="project" value="UniProtKB-KW"/>
</dbReference>
<keyword evidence="5" id="KW-1185">Reference proteome</keyword>
<sequence>MLNILLFALLFAFFGTKNGRKLIFKTFRASLPQTPFFIRRIVLSYSHLVPLFIHRRMTFLATCPLGQERHWIHNITEETWKGVWIAPNLKDLKQAEEIAPDQDLIILYIHGGGFVEGYSYMHMETFQAIITQLQKHYNIQASILSLEYSLSPEHKWPKACNEAIECYRYLIHDLGISPSKVILAGDSAGGNIIATALLQLKDLKNNKHNDLPPLPFPAGAALLSPWVDLTATQHPNVPDTLSVELLDFFITRYVTSTNQLQNPLVSPVYGDFSKIHCPFYVAYGSQEILKPSIEAFISNLQKRDKCDVTVLKGKENTTHNWLVSSLMATSKDIYERDCRVFIEWIAVVAATK</sequence>